<dbReference type="InterPro" id="IPR005913">
    <property type="entry name" value="dTDP_dehydrorham_reduct"/>
</dbReference>
<dbReference type="UniPathway" id="UPA00124"/>
<gene>
    <name evidence="4" type="primary">rfbD</name>
    <name evidence="4" type="ORF">ENG67_03265</name>
</gene>
<dbReference type="EMBL" id="DRBW01000129">
    <property type="protein sequence ID" value="HDM90210.1"/>
    <property type="molecule type" value="Genomic_DNA"/>
</dbReference>
<protein>
    <recommendedName>
        <fullName evidence="2">dTDP-4-dehydrorhamnose reductase</fullName>
        <ecNumber evidence="2">1.1.1.133</ecNumber>
    </recommendedName>
</protein>
<comment type="function">
    <text evidence="2">Catalyzes the reduction of dTDP-6-deoxy-L-lyxo-4-hexulose to yield dTDP-L-rhamnose.</text>
</comment>
<dbReference type="InterPro" id="IPR036291">
    <property type="entry name" value="NAD(P)-bd_dom_sf"/>
</dbReference>
<dbReference type="CDD" id="cd05254">
    <property type="entry name" value="dTDP_HR_like_SDR_e"/>
    <property type="match status" value="1"/>
</dbReference>
<dbReference type="Proteomes" id="UP000885931">
    <property type="component" value="Unassembled WGS sequence"/>
</dbReference>
<name>A0A7C1BBN7_UNCW3</name>
<evidence type="ECO:0000313" key="4">
    <source>
        <dbReference type="EMBL" id="HDM90210.1"/>
    </source>
</evidence>
<evidence type="ECO:0000259" key="3">
    <source>
        <dbReference type="Pfam" id="PF04321"/>
    </source>
</evidence>
<dbReference type="AlphaFoldDB" id="A0A7C1BBN7"/>
<dbReference type="Gene3D" id="3.40.50.720">
    <property type="entry name" value="NAD(P)-binding Rossmann-like Domain"/>
    <property type="match status" value="1"/>
</dbReference>
<comment type="pathway">
    <text evidence="2">Carbohydrate biosynthesis; dTDP-L-rhamnose biosynthesis.</text>
</comment>
<feature type="domain" description="RmlD-like substrate binding" evidence="3">
    <location>
        <begin position="12"/>
        <end position="284"/>
    </location>
</feature>
<dbReference type="EC" id="1.1.1.133" evidence="2"/>
<dbReference type="GO" id="GO:0019305">
    <property type="term" value="P:dTDP-rhamnose biosynthetic process"/>
    <property type="evidence" value="ECO:0007669"/>
    <property type="project" value="UniProtKB-UniPathway"/>
</dbReference>
<dbReference type="GO" id="GO:0008831">
    <property type="term" value="F:dTDP-4-dehydrorhamnose reductase activity"/>
    <property type="evidence" value="ECO:0007669"/>
    <property type="project" value="UniProtKB-EC"/>
</dbReference>
<reference evidence="4" key="1">
    <citation type="journal article" date="2020" name="mSystems">
        <title>Genome- and Community-Level Interaction Insights into Carbon Utilization and Element Cycling Functions of Hydrothermarchaeota in Hydrothermal Sediment.</title>
        <authorList>
            <person name="Zhou Z."/>
            <person name="Liu Y."/>
            <person name="Xu W."/>
            <person name="Pan J."/>
            <person name="Luo Z.H."/>
            <person name="Li M."/>
        </authorList>
    </citation>
    <scope>NUCLEOTIDE SEQUENCE [LARGE SCALE GENOMIC DNA]</scope>
    <source>
        <strain evidence="4">HyVt-237</strain>
    </source>
</reference>
<dbReference type="PANTHER" id="PTHR10491:SF4">
    <property type="entry name" value="METHIONINE ADENOSYLTRANSFERASE 2 SUBUNIT BETA"/>
    <property type="match status" value="1"/>
</dbReference>
<organism evidence="4">
    <name type="scientific">candidate division WOR-3 bacterium</name>
    <dbReference type="NCBI Taxonomy" id="2052148"/>
    <lineage>
        <taxon>Bacteria</taxon>
        <taxon>Bacteria division WOR-3</taxon>
    </lineage>
</organism>
<evidence type="ECO:0000256" key="1">
    <source>
        <dbReference type="ARBA" id="ARBA00010944"/>
    </source>
</evidence>
<dbReference type="SUPFAM" id="SSF51735">
    <property type="entry name" value="NAD(P)-binding Rossmann-fold domains"/>
    <property type="match status" value="1"/>
</dbReference>
<comment type="caution">
    <text evidence="4">The sequence shown here is derived from an EMBL/GenBank/DDBJ whole genome shotgun (WGS) entry which is preliminary data.</text>
</comment>
<dbReference type="Pfam" id="PF04321">
    <property type="entry name" value="RmlD_sub_bind"/>
    <property type="match status" value="1"/>
</dbReference>
<dbReference type="PANTHER" id="PTHR10491">
    <property type="entry name" value="DTDP-4-DEHYDRORHAMNOSE REDUCTASE"/>
    <property type="match status" value="1"/>
</dbReference>
<evidence type="ECO:0000256" key="2">
    <source>
        <dbReference type="RuleBase" id="RU364082"/>
    </source>
</evidence>
<dbReference type="InterPro" id="IPR029903">
    <property type="entry name" value="RmlD-like-bd"/>
</dbReference>
<dbReference type="NCBIfam" id="TIGR01214">
    <property type="entry name" value="rmlD"/>
    <property type="match status" value="1"/>
</dbReference>
<keyword evidence="2" id="KW-0521">NADP</keyword>
<proteinExistence type="inferred from homology"/>
<accession>A0A7C1BBN7</accession>
<dbReference type="GO" id="GO:0005829">
    <property type="term" value="C:cytosol"/>
    <property type="evidence" value="ECO:0007669"/>
    <property type="project" value="TreeGrafter"/>
</dbReference>
<keyword evidence="2 4" id="KW-0560">Oxidoreductase</keyword>
<dbReference type="Gene3D" id="3.90.25.10">
    <property type="entry name" value="UDP-galactose 4-epimerase, domain 1"/>
    <property type="match status" value="1"/>
</dbReference>
<comment type="similarity">
    <text evidence="1 2">Belongs to the dTDP-4-dehydrorhamnose reductase family.</text>
</comment>
<sequence length="293" mass="32700">MLRSSWDNKEVRILVTGASGTLGSALCQILQEKHEVIRLKRADLDLSRTGEIIPVITSLVPEIIIHTAAMTDVDACEENPEEAYAVNWLGTLFLARAASTIGAIFLYISTDYVFDGEKGNYMEHDPTNPIQAYGRSKLFGEIAVRENAEKHYIIRTSWVYGPGGRNFLSRLPAFPAGSELKVVADQVNRPTYSLDLADMIGRFIALNPPWGIYHITGSGETTPHGFATAVNELFGRGFELTPVPGDQFKRPARRPRNTTLSNFALERGLGLKMPDWRDGLRRYAEWWKKSGKS</sequence>